<evidence type="ECO:0000313" key="1">
    <source>
        <dbReference type="EMBL" id="VDN42447.1"/>
    </source>
</evidence>
<proteinExistence type="predicted"/>
<reference evidence="3" key="1">
    <citation type="submission" date="2016-06" db="UniProtKB">
        <authorList>
            <consortium name="WormBaseParasite"/>
        </authorList>
    </citation>
    <scope>IDENTIFICATION</scope>
</reference>
<evidence type="ECO:0000313" key="2">
    <source>
        <dbReference type="Proteomes" id="UP000271098"/>
    </source>
</evidence>
<sequence>MSDPSPHEWELNRENIRPLRGGRKADCLTTVAVGVSEQKCEAQKRFEGTLEAAKNSDNPLDMLLDYVTWFEQSFPTVESVIL</sequence>
<reference evidence="1 2" key="2">
    <citation type="submission" date="2018-11" db="EMBL/GenBank/DDBJ databases">
        <authorList>
            <consortium name="Pathogen Informatics"/>
        </authorList>
    </citation>
    <scope>NUCLEOTIDE SEQUENCE [LARGE SCALE GENOMIC DNA]</scope>
</reference>
<dbReference type="EMBL" id="UYRT01100230">
    <property type="protein sequence ID" value="VDN42447.1"/>
    <property type="molecule type" value="Genomic_DNA"/>
</dbReference>
<dbReference type="WBParaSite" id="GPUH_0002417201-mRNA-1">
    <property type="protein sequence ID" value="GPUH_0002417201-mRNA-1"/>
    <property type="gene ID" value="GPUH_0002417201"/>
</dbReference>
<dbReference type="OrthoDB" id="248495at2759"/>
<keyword evidence="2" id="KW-1185">Reference proteome</keyword>
<dbReference type="AlphaFoldDB" id="A0A183ET51"/>
<name>A0A183ET51_9BILA</name>
<dbReference type="Gene3D" id="1.25.40.430">
    <property type="match status" value="1"/>
</dbReference>
<evidence type="ECO:0000313" key="3">
    <source>
        <dbReference type="WBParaSite" id="GPUH_0002417201-mRNA-1"/>
    </source>
</evidence>
<dbReference type="Proteomes" id="UP000271098">
    <property type="component" value="Unassembled WGS sequence"/>
</dbReference>
<accession>A0A183ET51</accession>
<protein>
    <submittedName>
        <fullName evidence="3">DDE_Tnp_1_7 domain-containing protein</fullName>
    </submittedName>
</protein>
<organism evidence="3">
    <name type="scientific">Gongylonema pulchrum</name>
    <dbReference type="NCBI Taxonomy" id="637853"/>
    <lineage>
        <taxon>Eukaryota</taxon>
        <taxon>Metazoa</taxon>
        <taxon>Ecdysozoa</taxon>
        <taxon>Nematoda</taxon>
        <taxon>Chromadorea</taxon>
        <taxon>Rhabditida</taxon>
        <taxon>Spirurina</taxon>
        <taxon>Spiruromorpha</taxon>
        <taxon>Spiruroidea</taxon>
        <taxon>Gongylonematidae</taxon>
        <taxon>Gongylonema</taxon>
    </lineage>
</organism>
<gene>
    <name evidence="1" type="ORF">GPUH_LOCUS24143</name>
</gene>